<dbReference type="AlphaFoldDB" id="A0A9D2EFP0"/>
<keyword evidence="1" id="KW-0805">Transcription regulation</keyword>
<sequence>MLSRGDERRSGVSQDARWLDSEQQQHWRTFLVGSWALLNALERDLEETARLSMSEYEVLVRLSEAEERSLRMSQLADQVVASRSRLTHTVRRMEQAGLVLRRSSTGDRRGVDCVLTEDGYARLVTAAPHHVASVRARLVDVLDPADFARLGAIFETISTALDEAEQEPEPVP</sequence>
<dbReference type="Proteomes" id="UP000824037">
    <property type="component" value="Unassembled WGS sequence"/>
</dbReference>
<feature type="domain" description="HTH marR-type" evidence="4">
    <location>
        <begin position="1"/>
        <end position="159"/>
    </location>
</feature>
<dbReference type="SUPFAM" id="SSF46785">
    <property type="entry name" value="Winged helix' DNA-binding domain"/>
    <property type="match status" value="1"/>
</dbReference>
<dbReference type="PANTHER" id="PTHR42756:SF1">
    <property type="entry name" value="TRANSCRIPTIONAL REPRESSOR OF EMRAB OPERON"/>
    <property type="match status" value="1"/>
</dbReference>
<reference evidence="5" key="2">
    <citation type="submission" date="2021-04" db="EMBL/GenBank/DDBJ databases">
        <authorList>
            <person name="Gilroy R."/>
        </authorList>
    </citation>
    <scope>NUCLEOTIDE SEQUENCE</scope>
    <source>
        <strain evidence="5">ChiGjej4B4-7305</strain>
    </source>
</reference>
<dbReference type="PANTHER" id="PTHR42756">
    <property type="entry name" value="TRANSCRIPTIONAL REGULATOR, MARR"/>
    <property type="match status" value="1"/>
</dbReference>
<evidence type="ECO:0000256" key="3">
    <source>
        <dbReference type="ARBA" id="ARBA00023163"/>
    </source>
</evidence>
<comment type="caution">
    <text evidence="5">The sequence shown here is derived from an EMBL/GenBank/DDBJ whole genome shotgun (WGS) entry which is preliminary data.</text>
</comment>
<gene>
    <name evidence="5" type="ORF">H9815_14315</name>
</gene>
<accession>A0A9D2EFP0</accession>
<evidence type="ECO:0000256" key="2">
    <source>
        <dbReference type="ARBA" id="ARBA00023125"/>
    </source>
</evidence>
<evidence type="ECO:0000313" key="6">
    <source>
        <dbReference type="Proteomes" id="UP000824037"/>
    </source>
</evidence>
<keyword evidence="3" id="KW-0804">Transcription</keyword>
<evidence type="ECO:0000313" key="5">
    <source>
        <dbReference type="EMBL" id="HIZ36943.1"/>
    </source>
</evidence>
<evidence type="ECO:0000259" key="4">
    <source>
        <dbReference type="PROSITE" id="PS50995"/>
    </source>
</evidence>
<dbReference type="GO" id="GO:0003677">
    <property type="term" value="F:DNA binding"/>
    <property type="evidence" value="ECO:0007669"/>
    <property type="project" value="UniProtKB-KW"/>
</dbReference>
<dbReference type="InterPro" id="IPR036390">
    <property type="entry name" value="WH_DNA-bd_sf"/>
</dbReference>
<dbReference type="EMBL" id="DXBY01000247">
    <property type="protein sequence ID" value="HIZ36943.1"/>
    <property type="molecule type" value="Genomic_DNA"/>
</dbReference>
<name>A0A9D2EFP0_9MICO</name>
<dbReference type="GO" id="GO:0003700">
    <property type="term" value="F:DNA-binding transcription factor activity"/>
    <property type="evidence" value="ECO:0007669"/>
    <property type="project" value="InterPro"/>
</dbReference>
<proteinExistence type="predicted"/>
<keyword evidence="2" id="KW-0238">DNA-binding</keyword>
<dbReference type="InterPro" id="IPR000835">
    <property type="entry name" value="HTH_MarR-typ"/>
</dbReference>
<dbReference type="InterPro" id="IPR036388">
    <property type="entry name" value="WH-like_DNA-bd_sf"/>
</dbReference>
<organism evidence="5 6">
    <name type="scientific">Candidatus Ruania gallistercoris</name>
    <dbReference type="NCBI Taxonomy" id="2838746"/>
    <lineage>
        <taxon>Bacteria</taxon>
        <taxon>Bacillati</taxon>
        <taxon>Actinomycetota</taxon>
        <taxon>Actinomycetes</taxon>
        <taxon>Micrococcales</taxon>
        <taxon>Ruaniaceae</taxon>
        <taxon>Ruania</taxon>
    </lineage>
</organism>
<evidence type="ECO:0000256" key="1">
    <source>
        <dbReference type="ARBA" id="ARBA00023015"/>
    </source>
</evidence>
<reference evidence="5" key="1">
    <citation type="journal article" date="2021" name="PeerJ">
        <title>Extensive microbial diversity within the chicken gut microbiome revealed by metagenomics and culture.</title>
        <authorList>
            <person name="Gilroy R."/>
            <person name="Ravi A."/>
            <person name="Getino M."/>
            <person name="Pursley I."/>
            <person name="Horton D.L."/>
            <person name="Alikhan N.F."/>
            <person name="Baker D."/>
            <person name="Gharbi K."/>
            <person name="Hall N."/>
            <person name="Watson M."/>
            <person name="Adriaenssens E.M."/>
            <person name="Foster-Nyarko E."/>
            <person name="Jarju S."/>
            <person name="Secka A."/>
            <person name="Antonio M."/>
            <person name="Oren A."/>
            <person name="Chaudhuri R.R."/>
            <person name="La Ragione R."/>
            <person name="Hildebrand F."/>
            <person name="Pallen M.J."/>
        </authorList>
    </citation>
    <scope>NUCLEOTIDE SEQUENCE</scope>
    <source>
        <strain evidence="5">ChiGjej4B4-7305</strain>
    </source>
</reference>
<dbReference type="Gene3D" id="1.10.10.10">
    <property type="entry name" value="Winged helix-like DNA-binding domain superfamily/Winged helix DNA-binding domain"/>
    <property type="match status" value="1"/>
</dbReference>
<protein>
    <submittedName>
        <fullName evidence="5">MarR family transcriptional regulator</fullName>
    </submittedName>
</protein>
<dbReference type="SMART" id="SM00347">
    <property type="entry name" value="HTH_MARR"/>
    <property type="match status" value="1"/>
</dbReference>
<dbReference type="Pfam" id="PF01047">
    <property type="entry name" value="MarR"/>
    <property type="match status" value="1"/>
</dbReference>
<dbReference type="PROSITE" id="PS50995">
    <property type="entry name" value="HTH_MARR_2"/>
    <property type="match status" value="1"/>
</dbReference>